<dbReference type="GeneID" id="57961317"/>
<dbReference type="PANTHER" id="PTHR42941">
    <property type="entry name" value="SLL1037 PROTEIN"/>
    <property type="match status" value="1"/>
</dbReference>
<evidence type="ECO:0000313" key="2">
    <source>
        <dbReference type="EMBL" id="ENZ18413.1"/>
    </source>
</evidence>
<dbReference type="Proteomes" id="UP000013085">
    <property type="component" value="Unassembled WGS sequence"/>
</dbReference>
<dbReference type="NCBIfam" id="TIGR02122">
    <property type="entry name" value="TRAP_TAXI"/>
    <property type="match status" value="1"/>
</dbReference>
<protein>
    <submittedName>
        <fullName evidence="2">TAXI family TRAP transporter solute receptor</fullName>
    </submittedName>
</protein>
<dbReference type="RefSeq" id="WP_002588064.1">
    <property type="nucleotide sequence ID" value="NZ_KB851009.1"/>
</dbReference>
<dbReference type="Gene3D" id="3.40.190.10">
    <property type="entry name" value="Periplasmic binding protein-like II"/>
    <property type="match status" value="2"/>
</dbReference>
<accession>A0A0E2HEX2</accession>
<evidence type="ECO:0000313" key="3">
    <source>
        <dbReference type="Proteomes" id="UP000013085"/>
    </source>
</evidence>
<dbReference type="SUPFAM" id="SSF53850">
    <property type="entry name" value="Periplasmic binding protein-like II"/>
    <property type="match status" value="1"/>
</dbReference>
<proteinExistence type="predicted"/>
<dbReference type="Pfam" id="PF16868">
    <property type="entry name" value="NMT1_3"/>
    <property type="match status" value="1"/>
</dbReference>
<reference evidence="2 3" key="1">
    <citation type="submission" date="2013-01" db="EMBL/GenBank/DDBJ databases">
        <title>The Genome Sequence of Clostridium clostridioforme 90A8.</title>
        <authorList>
            <consortium name="The Broad Institute Genome Sequencing Platform"/>
            <person name="Earl A."/>
            <person name="Ward D."/>
            <person name="Feldgarden M."/>
            <person name="Gevers D."/>
            <person name="Courvalin P."/>
            <person name="Lambert T."/>
            <person name="Walker B."/>
            <person name="Young S.K."/>
            <person name="Zeng Q."/>
            <person name="Gargeya S."/>
            <person name="Fitzgerald M."/>
            <person name="Haas B."/>
            <person name="Abouelleil A."/>
            <person name="Alvarado L."/>
            <person name="Arachchi H.M."/>
            <person name="Berlin A.M."/>
            <person name="Chapman S.B."/>
            <person name="Dewar J."/>
            <person name="Goldberg J."/>
            <person name="Griggs A."/>
            <person name="Gujja S."/>
            <person name="Hansen M."/>
            <person name="Howarth C."/>
            <person name="Imamovic A."/>
            <person name="Larimer J."/>
            <person name="McCowan C."/>
            <person name="Murphy C."/>
            <person name="Neiman D."/>
            <person name="Pearson M."/>
            <person name="Priest M."/>
            <person name="Roberts A."/>
            <person name="Saif S."/>
            <person name="Shea T."/>
            <person name="Sisk P."/>
            <person name="Sykes S."/>
            <person name="Wortman J."/>
            <person name="Nusbaum C."/>
            <person name="Birren B."/>
        </authorList>
    </citation>
    <scope>NUCLEOTIDE SEQUENCE [LARGE SCALE GENOMIC DNA]</scope>
    <source>
        <strain evidence="2 3">90A8</strain>
    </source>
</reference>
<dbReference type="PANTHER" id="PTHR42941:SF1">
    <property type="entry name" value="SLL1037 PROTEIN"/>
    <property type="match status" value="1"/>
</dbReference>
<name>A0A0E2HEX2_9FIRM</name>
<comment type="caution">
    <text evidence="2">The sequence shown here is derived from an EMBL/GenBank/DDBJ whole genome shotgun (WGS) entry which is preliminary data.</text>
</comment>
<dbReference type="AlphaFoldDB" id="A0A0E2HEX2"/>
<keyword evidence="1" id="KW-0732">Signal</keyword>
<sequence>MRKVVSVALSCAMVLSLAACSSGGAITAGNTAESSAPVADSTQAAAPAGNGDILSFGTGSVGGTDNVVLEALSSVVNSNTDLRTSTVTTSGGAEIISLIDSGDLQAGYSGTIDLVNAKNGAEPFSVAIPEEDMLQGFGFVTWALPIVVLDKSDIKTYEDLEGKHIGFPPAASSSTMVLNLVLDAYGIKDKVKVDYFTWSEGYTALKDGRIDAFVGSYANGSPISGIVETEATNPIRILNMSSEVEKKVKGMNSGIGSAILTSEECATIPAGETYLAAANSGVVIFKADVSEDDVYKYTKCAIDHVEDLKKISAYFDKFNDVAMKACTEDIPFHPGAAKALKEANMWSDNFRVYGE</sequence>
<feature type="chain" id="PRO_5038806422" evidence="1">
    <location>
        <begin position="22"/>
        <end position="355"/>
    </location>
</feature>
<keyword evidence="2" id="KW-0675">Receptor</keyword>
<dbReference type="PROSITE" id="PS51257">
    <property type="entry name" value="PROKAR_LIPOPROTEIN"/>
    <property type="match status" value="1"/>
</dbReference>
<organism evidence="2 3">
    <name type="scientific">[Clostridium] clostridioforme 90A8</name>
    <dbReference type="NCBI Taxonomy" id="999408"/>
    <lineage>
        <taxon>Bacteria</taxon>
        <taxon>Bacillati</taxon>
        <taxon>Bacillota</taxon>
        <taxon>Clostridia</taxon>
        <taxon>Lachnospirales</taxon>
        <taxon>Lachnospiraceae</taxon>
        <taxon>Enterocloster</taxon>
    </lineage>
</organism>
<feature type="signal peptide" evidence="1">
    <location>
        <begin position="1"/>
        <end position="21"/>
    </location>
</feature>
<dbReference type="PATRIC" id="fig|999408.3.peg.1388"/>
<dbReference type="InterPro" id="IPR011852">
    <property type="entry name" value="TRAP_TAXI"/>
</dbReference>
<dbReference type="HOGENOM" id="CLU_753565_0_0_9"/>
<evidence type="ECO:0000256" key="1">
    <source>
        <dbReference type="SAM" id="SignalP"/>
    </source>
</evidence>
<dbReference type="EMBL" id="AGYR01000010">
    <property type="protein sequence ID" value="ENZ18413.1"/>
    <property type="molecule type" value="Genomic_DNA"/>
</dbReference>
<gene>
    <name evidence="2" type="ORF">HMPREF1090_01295</name>
</gene>